<proteinExistence type="predicted"/>
<evidence type="ECO:0000313" key="2">
    <source>
        <dbReference type="Proteomes" id="UP000257109"/>
    </source>
</evidence>
<dbReference type="OrthoDB" id="1738169at2759"/>
<feature type="non-terminal residue" evidence="1">
    <location>
        <position position="1"/>
    </location>
</feature>
<protein>
    <submittedName>
        <fullName evidence="1">Uncharacterized protein</fullName>
    </submittedName>
</protein>
<reference evidence="1" key="1">
    <citation type="submission" date="2018-05" db="EMBL/GenBank/DDBJ databases">
        <title>Draft genome of Mucuna pruriens seed.</title>
        <authorList>
            <person name="Nnadi N.E."/>
            <person name="Vos R."/>
            <person name="Hasami M.H."/>
            <person name="Devisetty U.K."/>
            <person name="Aguiy J.C."/>
        </authorList>
    </citation>
    <scope>NUCLEOTIDE SEQUENCE [LARGE SCALE GENOMIC DNA]</scope>
    <source>
        <strain evidence="1">JCA_2017</strain>
    </source>
</reference>
<keyword evidence="2" id="KW-1185">Reference proteome</keyword>
<accession>A0A371GRD9</accession>
<evidence type="ECO:0000313" key="1">
    <source>
        <dbReference type="EMBL" id="RDX93092.1"/>
    </source>
</evidence>
<comment type="caution">
    <text evidence="1">The sequence shown here is derived from an EMBL/GenBank/DDBJ whole genome shotgun (WGS) entry which is preliminary data.</text>
</comment>
<dbReference type="Proteomes" id="UP000257109">
    <property type="component" value="Unassembled WGS sequence"/>
</dbReference>
<organism evidence="1 2">
    <name type="scientific">Mucuna pruriens</name>
    <name type="common">Velvet bean</name>
    <name type="synonym">Dolichos pruriens</name>
    <dbReference type="NCBI Taxonomy" id="157652"/>
    <lineage>
        <taxon>Eukaryota</taxon>
        <taxon>Viridiplantae</taxon>
        <taxon>Streptophyta</taxon>
        <taxon>Embryophyta</taxon>
        <taxon>Tracheophyta</taxon>
        <taxon>Spermatophyta</taxon>
        <taxon>Magnoliopsida</taxon>
        <taxon>eudicotyledons</taxon>
        <taxon>Gunneridae</taxon>
        <taxon>Pentapetalae</taxon>
        <taxon>rosids</taxon>
        <taxon>fabids</taxon>
        <taxon>Fabales</taxon>
        <taxon>Fabaceae</taxon>
        <taxon>Papilionoideae</taxon>
        <taxon>50 kb inversion clade</taxon>
        <taxon>NPAAA clade</taxon>
        <taxon>indigoferoid/millettioid clade</taxon>
        <taxon>Phaseoleae</taxon>
        <taxon>Mucuna</taxon>
    </lineage>
</organism>
<sequence>MVEDQPMEPVEWVYPMAQELENWTAEAPNTENFRQINKADLALDDVDKSSRKDEEEETEEEALNELERLLEQERPKLQSGTKELEIINLDKGGETREIHIGKLILSDFKQRLTELLKEYEDIFAWSYRDMPGLDTAIIEHRLPLIPNAIPIRQELRRMKPEVALKIKVEKQWKWQNTPSGWPTSCQSPRRMGKCKCMLIIGISIGRAQRIIFLYPTLTYWWITLLNTLVIPSWMDSLGTTKSRWPLRISSKPLSSPRGEHSVIRSCHSDSKMLGQPIRGPWSPSSMT</sequence>
<name>A0A371GRD9_MUCPR</name>
<dbReference type="EMBL" id="QJKJ01004700">
    <property type="protein sequence ID" value="RDX93092.1"/>
    <property type="molecule type" value="Genomic_DNA"/>
</dbReference>
<dbReference type="AlphaFoldDB" id="A0A371GRD9"/>
<gene>
    <name evidence="1" type="ORF">CR513_24685</name>
</gene>